<evidence type="ECO:0000313" key="5">
    <source>
        <dbReference type="EMBL" id="RZC44366.1"/>
    </source>
</evidence>
<dbReference type="Gramene" id="RZC66218">
    <property type="protein sequence ID" value="RZC66218"/>
    <property type="gene ID" value="C5167_009913"/>
</dbReference>
<feature type="domain" description="Knottins-like" evidence="4">
    <location>
        <begin position="33"/>
        <end position="78"/>
    </location>
</feature>
<keyword evidence="7" id="KW-1185">Reference proteome</keyword>
<dbReference type="Proteomes" id="UP000316621">
    <property type="component" value="Chromosome 1"/>
</dbReference>
<sequence length="87" mass="9743">MERATRVFSTTVVVLMLLLLATELGPNVAEARHCESPSHRFKGICVRKSNCAAICQTEGFSSGKCRGFRSRCVCIKHCHHHEEEVQN</sequence>
<dbReference type="PRINTS" id="PR00288">
    <property type="entry name" value="PUROTHIONIN"/>
</dbReference>
<gene>
    <name evidence="6" type="ORF">C5167_009913</name>
    <name evidence="5" type="ORF">C5167_037324</name>
</gene>
<dbReference type="OMA" id="WCARTER"/>
<dbReference type="PROSITE" id="PS00940">
    <property type="entry name" value="GAMMA_THIONIN"/>
    <property type="match status" value="1"/>
</dbReference>
<dbReference type="EMBL" id="CM010715">
    <property type="protein sequence ID" value="RZC44366.1"/>
    <property type="molecule type" value="Genomic_DNA"/>
</dbReference>
<keyword evidence="1 3" id="KW-0732">Signal</keyword>
<dbReference type="STRING" id="3469.A0A4Y7I8J4"/>
<evidence type="ECO:0000259" key="4">
    <source>
        <dbReference type="SMART" id="SM00505"/>
    </source>
</evidence>
<dbReference type="Pfam" id="PF00304">
    <property type="entry name" value="Gamma-thionin"/>
    <property type="match status" value="1"/>
</dbReference>
<dbReference type="AlphaFoldDB" id="A0A4Y7I8J4"/>
<feature type="chain" id="PRO_5033459271" description="Knottins-like domain-containing protein" evidence="3">
    <location>
        <begin position="32"/>
        <end position="87"/>
    </location>
</feature>
<dbReference type="InterPro" id="IPR008176">
    <property type="entry name" value="Defensin_plant"/>
</dbReference>
<evidence type="ECO:0000256" key="3">
    <source>
        <dbReference type="SAM" id="SignalP"/>
    </source>
</evidence>
<dbReference type="SMART" id="SM00505">
    <property type="entry name" value="Knot1"/>
    <property type="match status" value="1"/>
</dbReference>
<dbReference type="PANTHER" id="PTHR33147:SF39">
    <property type="entry name" value="DRO1 PROTEIN-RELATED"/>
    <property type="match status" value="1"/>
</dbReference>
<dbReference type="Gramene" id="RZC44366">
    <property type="protein sequence ID" value="RZC44366"/>
    <property type="gene ID" value="C5167_037324"/>
</dbReference>
<dbReference type="Gene3D" id="3.30.30.10">
    <property type="entry name" value="Knottin, scorpion toxin-like"/>
    <property type="match status" value="1"/>
</dbReference>
<evidence type="ECO:0000256" key="2">
    <source>
        <dbReference type="ARBA" id="ARBA00023157"/>
    </source>
</evidence>
<dbReference type="PANTHER" id="PTHR33147">
    <property type="entry name" value="DEFENSIN-LIKE PROTEIN 1"/>
    <property type="match status" value="1"/>
</dbReference>
<feature type="signal peptide" evidence="3">
    <location>
        <begin position="1"/>
        <end position="31"/>
    </location>
</feature>
<evidence type="ECO:0000313" key="6">
    <source>
        <dbReference type="EMBL" id="RZC66218.1"/>
    </source>
</evidence>
<dbReference type="OrthoDB" id="683455at2759"/>
<reference evidence="5 7" key="1">
    <citation type="journal article" date="2018" name="Science">
        <title>The opium poppy genome and morphinan production.</title>
        <authorList>
            <person name="Guo L."/>
            <person name="Winzer T."/>
            <person name="Yang X."/>
            <person name="Li Y."/>
            <person name="Ning Z."/>
            <person name="He Z."/>
            <person name="Teodor R."/>
            <person name="Lu Y."/>
            <person name="Bowser T.A."/>
            <person name="Graham I.A."/>
            <person name="Ye K."/>
        </authorList>
    </citation>
    <scope>NUCLEOTIDE SEQUENCE [LARGE SCALE GENOMIC DNA]</scope>
    <source>
        <strain evidence="7">cv. HN1</strain>
        <tissue evidence="5">Leaves</tissue>
    </source>
</reference>
<keyword evidence="2" id="KW-1015">Disulfide bond</keyword>
<name>A0A4Y7I8J4_PAPSO</name>
<dbReference type="CDD" id="cd00107">
    <property type="entry name" value="Knot1"/>
    <property type="match status" value="1"/>
</dbReference>
<protein>
    <recommendedName>
        <fullName evidence="4">Knottins-like domain-containing protein</fullName>
    </recommendedName>
</protein>
<proteinExistence type="predicted"/>
<organism evidence="5 7">
    <name type="scientific">Papaver somniferum</name>
    <name type="common">Opium poppy</name>
    <dbReference type="NCBI Taxonomy" id="3469"/>
    <lineage>
        <taxon>Eukaryota</taxon>
        <taxon>Viridiplantae</taxon>
        <taxon>Streptophyta</taxon>
        <taxon>Embryophyta</taxon>
        <taxon>Tracheophyta</taxon>
        <taxon>Spermatophyta</taxon>
        <taxon>Magnoliopsida</taxon>
        <taxon>Ranunculales</taxon>
        <taxon>Papaveraceae</taxon>
        <taxon>Papaveroideae</taxon>
        <taxon>Papaver</taxon>
    </lineage>
</organism>
<accession>A0A4Y7I8J4</accession>
<dbReference type="SUPFAM" id="SSF57095">
    <property type="entry name" value="Scorpion toxin-like"/>
    <property type="match status" value="1"/>
</dbReference>
<dbReference type="InterPro" id="IPR003614">
    <property type="entry name" value="Knottins"/>
</dbReference>
<dbReference type="EMBL" id="CM010720">
    <property type="protein sequence ID" value="RZC66218.1"/>
    <property type="molecule type" value="Genomic_DNA"/>
</dbReference>
<dbReference type="GO" id="GO:0006952">
    <property type="term" value="P:defense response"/>
    <property type="evidence" value="ECO:0007669"/>
    <property type="project" value="InterPro"/>
</dbReference>
<dbReference type="Proteomes" id="UP000316621">
    <property type="component" value="Chromosome 6"/>
</dbReference>
<evidence type="ECO:0000313" key="7">
    <source>
        <dbReference type="Proteomes" id="UP000316621"/>
    </source>
</evidence>
<dbReference type="InterPro" id="IPR036574">
    <property type="entry name" value="Scorpion_toxin-like_sf"/>
</dbReference>
<evidence type="ECO:0000256" key="1">
    <source>
        <dbReference type="ARBA" id="ARBA00022729"/>
    </source>
</evidence>